<dbReference type="AlphaFoldDB" id="A0A0U4VZW7"/>
<dbReference type="SUPFAM" id="SSF109604">
    <property type="entry name" value="HD-domain/PDEase-like"/>
    <property type="match status" value="1"/>
</dbReference>
<keyword evidence="7 10" id="KW-0648">Protein biosynthesis</keyword>
<comment type="subcellular location">
    <subcellularLocation>
        <location evidence="1 10">Cytoplasm</location>
    </subcellularLocation>
</comment>
<reference evidence="13" key="2">
    <citation type="journal article" date="2016" name="Int. J. Syst. Evol. Microbiol.">
        <title>Caldimicrobium thiodismutans sp. nov., a sulfur-disproportionating bacterium isolated from a hot spring.</title>
        <authorList>
            <person name="Kojima H."/>
            <person name="Umezawa K."/>
            <person name="Fukui M."/>
        </authorList>
    </citation>
    <scope>NUCLEOTIDE SEQUENCE [LARGE SCALE GENOMIC DNA]</scope>
    <source>
        <strain evidence="13">TF1</strain>
    </source>
</reference>
<dbReference type="PRINTS" id="PR01045">
    <property type="entry name" value="TRNASYNTHGB"/>
</dbReference>
<name>A0A0U4VZW7_9BACT</name>
<dbReference type="GO" id="GO:0005524">
    <property type="term" value="F:ATP binding"/>
    <property type="evidence" value="ECO:0007669"/>
    <property type="project" value="UniProtKB-UniRule"/>
</dbReference>
<evidence type="ECO:0000256" key="2">
    <source>
        <dbReference type="ARBA" id="ARBA00008226"/>
    </source>
</evidence>
<keyword evidence="4 10" id="KW-0436">Ligase</keyword>
<dbReference type="OrthoDB" id="9775440at2"/>
<keyword evidence="13" id="KW-1185">Reference proteome</keyword>
<dbReference type="InterPro" id="IPR006194">
    <property type="entry name" value="Gly-tRNA-synth_heterodimer"/>
</dbReference>
<dbReference type="PANTHER" id="PTHR30075:SF2">
    <property type="entry name" value="GLYCINE--TRNA LIGASE, CHLOROPLASTIC_MITOCHONDRIAL 2"/>
    <property type="match status" value="1"/>
</dbReference>
<evidence type="ECO:0000256" key="8">
    <source>
        <dbReference type="ARBA" id="ARBA00023146"/>
    </source>
</evidence>
<dbReference type="GO" id="GO:0004820">
    <property type="term" value="F:glycine-tRNA ligase activity"/>
    <property type="evidence" value="ECO:0007669"/>
    <property type="project" value="UniProtKB-UniRule"/>
</dbReference>
<dbReference type="PATRIC" id="fig|1653476.3.peg.72"/>
<dbReference type="InterPro" id="IPR015944">
    <property type="entry name" value="Gly-tRNA-synth_bsu"/>
</dbReference>
<gene>
    <name evidence="10" type="primary">glyS</name>
    <name evidence="12" type="ORF">THC_0068</name>
</gene>
<dbReference type="GO" id="GO:0004814">
    <property type="term" value="F:arginine-tRNA ligase activity"/>
    <property type="evidence" value="ECO:0007669"/>
    <property type="project" value="InterPro"/>
</dbReference>
<dbReference type="InterPro" id="IPR008909">
    <property type="entry name" value="DALR_anticod-bd"/>
</dbReference>
<evidence type="ECO:0000256" key="5">
    <source>
        <dbReference type="ARBA" id="ARBA00022741"/>
    </source>
</evidence>
<protein>
    <recommendedName>
        <fullName evidence="10">Glycine--tRNA ligase beta subunit</fullName>
        <ecNumber evidence="10">6.1.1.14</ecNumber>
    </recommendedName>
    <alternativeName>
        <fullName evidence="10">Glycyl-tRNA synthetase beta subunit</fullName>
        <shortName evidence="10">GlyRS</shortName>
    </alternativeName>
</protein>
<sequence length="690" mass="79936">MSKNLLFEIGTEELPARFIEPALESILSFTQKKLKDLELTFEDIKVGGTCRRLSLFIEALAEKQSDKEEEILGPSLKIGQDEKGNYTPALLGFVKKHSAELNQLFIKDTPKGPYFCLKKLISGQKTIELLPNFLIELLHNIYFPKRMHWGNFDFTFARPIKWFLALYGEELIPLEIATIKSQRLTYGHRFLSPGPINIASANWEYYKEELLKNYVILEVEERKNHTLKSIHEVSVNIGIPVIEEDLLRENANLLEYSFPVLGKFSEKFLKLPEKLVITALQEHQRYFFLRNNRGELLPYFIAVNNNKPKNPEIVIQGHERVARARLEDALFYYERDIKRPLKSYVEKLKGIVYHIKCGTLFEKTERLIGIGKYLGKHLFPYISPQDIEKACLYAKADLATEVVKEFPGLQGYMGNQYLSLEGEKNIAPAIYEQYLPSPKDEAYPETTLGIILSLADKIDHLCALIGAGEKVSGEGDPYALRRAAYGIIKILLIKEIDLKLEPLLDFSLSLLKNQGYLKNKRALQDLLEFLRKRLEGEFLSIDFTKNFIQVVIDQPLNPHIQHLKLKALKEIFPREDFQDLATLFKRITQILKNIDLTTLPAIDPQLFEYEAEKRLFEKSSTLEPILLQLELEKNYLKYLEELLQFKPLIDTFFDEVFVMVDEEKLRFNRLSLLKRVSEYFYSFGDLSSLA</sequence>
<evidence type="ECO:0000259" key="11">
    <source>
        <dbReference type="Pfam" id="PF05746"/>
    </source>
</evidence>
<evidence type="ECO:0000256" key="1">
    <source>
        <dbReference type="ARBA" id="ARBA00004496"/>
    </source>
</evidence>
<feature type="domain" description="DALR anticodon binding" evidence="11">
    <location>
        <begin position="585"/>
        <end position="680"/>
    </location>
</feature>
<dbReference type="HAMAP" id="MF_00255">
    <property type="entry name" value="Gly_tRNA_synth_beta"/>
    <property type="match status" value="1"/>
</dbReference>
<dbReference type="RefSeq" id="WP_068511684.1">
    <property type="nucleotide sequence ID" value="NZ_AP014945.1"/>
</dbReference>
<evidence type="ECO:0000256" key="7">
    <source>
        <dbReference type="ARBA" id="ARBA00022917"/>
    </source>
</evidence>
<comment type="catalytic activity">
    <reaction evidence="9 10">
        <text>tRNA(Gly) + glycine + ATP = glycyl-tRNA(Gly) + AMP + diphosphate</text>
        <dbReference type="Rhea" id="RHEA:16013"/>
        <dbReference type="Rhea" id="RHEA-COMP:9664"/>
        <dbReference type="Rhea" id="RHEA-COMP:9683"/>
        <dbReference type="ChEBI" id="CHEBI:30616"/>
        <dbReference type="ChEBI" id="CHEBI:33019"/>
        <dbReference type="ChEBI" id="CHEBI:57305"/>
        <dbReference type="ChEBI" id="CHEBI:78442"/>
        <dbReference type="ChEBI" id="CHEBI:78522"/>
        <dbReference type="ChEBI" id="CHEBI:456215"/>
        <dbReference type="EC" id="6.1.1.14"/>
    </reaction>
</comment>
<dbReference type="PROSITE" id="PS50861">
    <property type="entry name" value="AA_TRNA_LIGASE_II_GLYAB"/>
    <property type="match status" value="1"/>
</dbReference>
<dbReference type="Pfam" id="PF02092">
    <property type="entry name" value="tRNA_synt_2f"/>
    <property type="match status" value="1"/>
</dbReference>
<dbReference type="GO" id="GO:0006426">
    <property type="term" value="P:glycyl-tRNA aminoacylation"/>
    <property type="evidence" value="ECO:0007669"/>
    <property type="project" value="UniProtKB-UniRule"/>
</dbReference>
<proteinExistence type="inferred from homology"/>
<dbReference type="KEGG" id="cthi:THC_0068"/>
<dbReference type="STRING" id="1653476.THC_0068"/>
<keyword evidence="6 10" id="KW-0067">ATP-binding</keyword>
<organism evidence="12 13">
    <name type="scientific">Caldimicrobium thiodismutans</name>
    <dbReference type="NCBI Taxonomy" id="1653476"/>
    <lineage>
        <taxon>Bacteria</taxon>
        <taxon>Pseudomonadati</taxon>
        <taxon>Thermodesulfobacteriota</taxon>
        <taxon>Thermodesulfobacteria</taxon>
        <taxon>Thermodesulfobacteriales</taxon>
        <taxon>Thermodesulfobacteriaceae</taxon>
        <taxon>Caldimicrobium</taxon>
    </lineage>
</organism>
<comment type="similarity">
    <text evidence="2 10">Belongs to the class-II aminoacyl-tRNA synthetase family.</text>
</comment>
<keyword evidence="5 10" id="KW-0547">Nucleotide-binding</keyword>
<keyword evidence="3 10" id="KW-0963">Cytoplasm</keyword>
<evidence type="ECO:0000313" key="13">
    <source>
        <dbReference type="Proteomes" id="UP000068196"/>
    </source>
</evidence>
<accession>A0A0U4VZW7</accession>
<evidence type="ECO:0000256" key="10">
    <source>
        <dbReference type="HAMAP-Rule" id="MF_00255"/>
    </source>
</evidence>
<dbReference type="EMBL" id="AP014945">
    <property type="protein sequence ID" value="BAU22474.1"/>
    <property type="molecule type" value="Genomic_DNA"/>
</dbReference>
<evidence type="ECO:0000256" key="3">
    <source>
        <dbReference type="ARBA" id="ARBA00022490"/>
    </source>
</evidence>
<evidence type="ECO:0000256" key="6">
    <source>
        <dbReference type="ARBA" id="ARBA00022840"/>
    </source>
</evidence>
<dbReference type="GO" id="GO:0006420">
    <property type="term" value="P:arginyl-tRNA aminoacylation"/>
    <property type="evidence" value="ECO:0007669"/>
    <property type="project" value="InterPro"/>
</dbReference>
<dbReference type="PANTHER" id="PTHR30075">
    <property type="entry name" value="GLYCYL-TRNA SYNTHETASE"/>
    <property type="match status" value="1"/>
</dbReference>
<comment type="subunit">
    <text evidence="10">Tetramer of two alpha and two beta subunits.</text>
</comment>
<evidence type="ECO:0000256" key="9">
    <source>
        <dbReference type="ARBA" id="ARBA00047937"/>
    </source>
</evidence>
<dbReference type="EC" id="6.1.1.14" evidence="10"/>
<dbReference type="GO" id="GO:0005829">
    <property type="term" value="C:cytosol"/>
    <property type="evidence" value="ECO:0007669"/>
    <property type="project" value="TreeGrafter"/>
</dbReference>
<dbReference type="Proteomes" id="UP000068196">
    <property type="component" value="Chromosome"/>
</dbReference>
<dbReference type="Pfam" id="PF05746">
    <property type="entry name" value="DALR_1"/>
    <property type="match status" value="1"/>
</dbReference>
<evidence type="ECO:0000313" key="12">
    <source>
        <dbReference type="EMBL" id="BAU22474.1"/>
    </source>
</evidence>
<evidence type="ECO:0000256" key="4">
    <source>
        <dbReference type="ARBA" id="ARBA00022598"/>
    </source>
</evidence>
<reference evidence="12 13" key="1">
    <citation type="journal article" date="2016" name="Int. J. Syst. Evol. Microbiol.">
        <title>Caldimicrobium thiodismutans sp. nov., a sulfur-disproportionating bacterium isolated from a hot spring, and emended description of the genus Caldimicrobium.</title>
        <authorList>
            <person name="Kojima H."/>
            <person name="Umezawa K."/>
            <person name="Fukui M."/>
        </authorList>
    </citation>
    <scope>NUCLEOTIDE SEQUENCE [LARGE SCALE GENOMIC DNA]</scope>
    <source>
        <strain evidence="12 13">TF1</strain>
    </source>
</reference>
<keyword evidence="8 10" id="KW-0030">Aminoacyl-tRNA synthetase</keyword>
<dbReference type="NCBIfam" id="TIGR00211">
    <property type="entry name" value="glyS"/>
    <property type="match status" value="1"/>
</dbReference>